<evidence type="ECO:0000313" key="1">
    <source>
        <dbReference type="EMBL" id="ACO17369.1"/>
    </source>
</evidence>
<dbReference type="Proteomes" id="UP000002211">
    <property type="component" value="Chromosome"/>
</dbReference>
<dbReference type="HOGENOM" id="CLU_146097_5_0_9"/>
<accession>C1CB53</accession>
<evidence type="ECO:0000313" key="2">
    <source>
        <dbReference type="Proteomes" id="UP000002211"/>
    </source>
</evidence>
<dbReference type="AlphaFoldDB" id="C1CB53"/>
<dbReference type="KEGG" id="snm:SP70585_0338"/>
<sequence>MLLTSSVLSATSKQCFELTSSVLSPTSKQCFEQPAASFLVCSLIFIEYQI</sequence>
<name>C1CB53_STRP7</name>
<gene>
    <name evidence="1" type="ordered locus">SP70585_0338</name>
</gene>
<organism evidence="1 2">
    <name type="scientific">Streptococcus pneumoniae (strain 70585)</name>
    <dbReference type="NCBI Taxonomy" id="488221"/>
    <lineage>
        <taxon>Bacteria</taxon>
        <taxon>Bacillati</taxon>
        <taxon>Bacillota</taxon>
        <taxon>Bacilli</taxon>
        <taxon>Lactobacillales</taxon>
        <taxon>Streptococcaceae</taxon>
        <taxon>Streptococcus</taxon>
    </lineage>
</organism>
<dbReference type="EMBL" id="CP000918">
    <property type="protein sequence ID" value="ACO17369.1"/>
    <property type="molecule type" value="Genomic_DNA"/>
</dbReference>
<reference evidence="2" key="1">
    <citation type="journal article" date="2010" name="Genome Biol.">
        <title>Structure and dynamics of the pan-genome of Streptococcus pneumoniae and closely related species.</title>
        <authorList>
            <person name="Donati C."/>
            <person name="Hiller N.L."/>
            <person name="Tettelin H."/>
            <person name="Muzzi A."/>
            <person name="Croucher N.J."/>
            <person name="Angiuoli S.V."/>
            <person name="Oggioni M."/>
            <person name="Dunning Hotopp J.C."/>
            <person name="Hu F.Z."/>
            <person name="Riley D.R."/>
            <person name="Covacci A."/>
            <person name="Mitchell T.J."/>
            <person name="Bentley S.D."/>
            <person name="Kilian M."/>
            <person name="Ehrlich G.D."/>
            <person name="Rappuoli R."/>
            <person name="Moxon E.R."/>
            <person name="Masignani V."/>
        </authorList>
    </citation>
    <scope>NUCLEOTIDE SEQUENCE [LARGE SCALE GENOMIC DNA]</scope>
    <source>
        <strain evidence="2">70585</strain>
    </source>
</reference>
<proteinExistence type="predicted"/>
<protein>
    <submittedName>
        <fullName evidence="1">Uncharacterized protein</fullName>
    </submittedName>
</protein>